<feature type="compositionally biased region" description="Pro residues" evidence="5">
    <location>
        <begin position="559"/>
        <end position="597"/>
    </location>
</feature>
<dbReference type="GO" id="GO:0004553">
    <property type="term" value="F:hydrolase activity, hydrolyzing O-glycosyl compounds"/>
    <property type="evidence" value="ECO:0007669"/>
    <property type="project" value="InterPro"/>
</dbReference>
<dbReference type="RefSeq" id="WP_035059409.1">
    <property type="nucleotide sequence ID" value="NZ_AXCZ01000047.1"/>
</dbReference>
<sequence length="699" mass="75548">MPRTTLRRTSPAVLAAAMVLTAGAAQTATAASTVTAPTLPGPLTAVVDTGLAGDIAFSEPAGTFQGQISVTLSTDVPGAQIRYTTDGSPPTAGSPVHDGPIQLSRSTEIRAQAFVGGDPAGAPGSSQYVATDVTTAHDLPVLVLDNYGAGDARDDYMDVAVVELQPGNGTTTLSDEATLATRAGFRLRGNSSRLFDKIPYRLELWDNEDEGTNLPFLGMPADDDWVLRGPFSDKALIRDALVYDLGRELGVAAPRYEFVEVYVNTDAQPVSSSDYQGVYMVVETIKDNSRRLNLDRLREHHTSLPELTGGYIVNFEWQAAEQPLLRCTGSPNCWRDLELRRPNNPQPEQLQWISEHLSEFQQVLDGPRWNDPGEGYPAWIDVDSFVNHMIIDELSRDMDAYVRSAYFHKDRGGKITAGPLWDYDLTFGVGGYFGNQQTSGWQHQQVRQRQPVANNWYPRLVTDPAFENRLKVRWQELRRGELSDARLTARVQELSGPLADAAARNYQRYPTTLRSRMVGPFITTTTPTWQGQVEDLRSWMLERARWLDSAQAWGGPTTPVDPEPQPTPDPEPTPDPTPEPGPTPDPTPEPDPGPSPDPGTGNGCTATFTVTNQWGGGFQGEVQVTATTSPITGWTVTLAMPSGQSVTQVWNADVTSSGSTLTATNLAWNGSLGAGASTSFGLIGSGSGTGAPTVGCTAD</sequence>
<keyword evidence="9" id="KW-1185">Reference proteome</keyword>
<feature type="region of interest" description="Disordered" evidence="5">
    <location>
        <begin position="551"/>
        <end position="605"/>
    </location>
</feature>
<evidence type="ECO:0000256" key="2">
    <source>
        <dbReference type="ARBA" id="ARBA00023001"/>
    </source>
</evidence>
<name>A0A0A0C0A5_9CELL</name>
<dbReference type="PANTHER" id="PTHR40050">
    <property type="entry name" value="INNER SPORE COAT PROTEIN H"/>
    <property type="match status" value="1"/>
</dbReference>
<gene>
    <name evidence="8" type="ORF">N869_14525</name>
</gene>
<keyword evidence="2" id="KW-0136">Cellulose degradation</keyword>
<dbReference type="PANTHER" id="PTHR40050:SF1">
    <property type="entry name" value="INNER SPORE COAT PROTEIN H"/>
    <property type="match status" value="1"/>
</dbReference>
<evidence type="ECO:0000256" key="3">
    <source>
        <dbReference type="ARBA" id="ARBA00023295"/>
    </source>
</evidence>
<dbReference type="InterPro" id="IPR018366">
    <property type="entry name" value="CBM2_CS"/>
</dbReference>
<dbReference type="InterPro" id="IPR008965">
    <property type="entry name" value="CBM2/CBM3_carb-bd_dom_sf"/>
</dbReference>
<dbReference type="PROSITE" id="PS00561">
    <property type="entry name" value="CBM2_A"/>
    <property type="match status" value="2"/>
</dbReference>
<dbReference type="PROSITE" id="PS51173">
    <property type="entry name" value="CBM2"/>
    <property type="match status" value="1"/>
</dbReference>
<evidence type="ECO:0000259" key="7">
    <source>
        <dbReference type="PROSITE" id="PS51173"/>
    </source>
</evidence>
<dbReference type="EMBL" id="AXCZ01000047">
    <property type="protein sequence ID" value="KGM13367.1"/>
    <property type="molecule type" value="Genomic_DNA"/>
</dbReference>
<dbReference type="InterPro" id="IPR059177">
    <property type="entry name" value="GH29D-like_dom"/>
</dbReference>
<keyword evidence="6" id="KW-0732">Signal</keyword>
<dbReference type="GO" id="GO:0030245">
    <property type="term" value="P:cellulose catabolic process"/>
    <property type="evidence" value="ECO:0007669"/>
    <property type="project" value="UniProtKB-KW"/>
</dbReference>
<keyword evidence="3" id="KW-0326">Glycosidase</keyword>
<dbReference type="Gene3D" id="2.60.40.290">
    <property type="match status" value="1"/>
</dbReference>
<feature type="domain" description="CBM2" evidence="7">
    <location>
        <begin position="597"/>
        <end position="699"/>
    </location>
</feature>
<dbReference type="GO" id="GO:0030247">
    <property type="term" value="F:polysaccharide binding"/>
    <property type="evidence" value="ECO:0007669"/>
    <property type="project" value="UniProtKB-UniRule"/>
</dbReference>
<dbReference type="InterPro" id="IPR001919">
    <property type="entry name" value="CBD2"/>
</dbReference>
<feature type="signal peptide" evidence="6">
    <location>
        <begin position="1"/>
        <end position="24"/>
    </location>
</feature>
<dbReference type="Pfam" id="PF00553">
    <property type="entry name" value="CBM_2"/>
    <property type="match status" value="1"/>
</dbReference>
<dbReference type="SUPFAM" id="SSF49384">
    <property type="entry name" value="Carbohydrate-binding domain"/>
    <property type="match status" value="1"/>
</dbReference>
<organism evidence="8 9">
    <name type="scientific">Cellulomonas bogoriensis 69B4 = DSM 16987</name>
    <dbReference type="NCBI Taxonomy" id="1386082"/>
    <lineage>
        <taxon>Bacteria</taxon>
        <taxon>Bacillati</taxon>
        <taxon>Actinomycetota</taxon>
        <taxon>Actinomycetes</taxon>
        <taxon>Micrococcales</taxon>
        <taxon>Cellulomonadaceae</taxon>
        <taxon>Cellulomonas</taxon>
    </lineage>
</organism>
<keyword evidence="4" id="KW-0624">Polysaccharide degradation</keyword>
<reference evidence="8 9" key="1">
    <citation type="submission" date="2013-08" db="EMBL/GenBank/DDBJ databases">
        <title>Genome sequencing of Cellulomonas bogoriensis 69B4.</title>
        <authorList>
            <person name="Chen F."/>
            <person name="Li Y."/>
            <person name="Wang G."/>
        </authorList>
    </citation>
    <scope>NUCLEOTIDE SEQUENCE [LARGE SCALE GENOMIC DNA]</scope>
    <source>
        <strain evidence="8 9">69B4</strain>
    </source>
</reference>
<protein>
    <submittedName>
        <fullName evidence="8">Spore coat protein CotH</fullName>
    </submittedName>
</protein>
<dbReference type="AlphaFoldDB" id="A0A0A0C0A5"/>
<keyword evidence="1" id="KW-0378">Hydrolase</keyword>
<evidence type="ECO:0000313" key="8">
    <source>
        <dbReference type="EMBL" id="KGM13367.1"/>
    </source>
</evidence>
<comment type="caution">
    <text evidence="8">The sequence shown here is derived from an EMBL/GenBank/DDBJ whole genome shotgun (WGS) entry which is preliminary data.</text>
</comment>
<dbReference type="SMART" id="SM00637">
    <property type="entry name" value="CBD_II"/>
    <property type="match status" value="1"/>
</dbReference>
<evidence type="ECO:0000256" key="5">
    <source>
        <dbReference type="SAM" id="MobiDB-lite"/>
    </source>
</evidence>
<accession>A0A0A0C0A5</accession>
<evidence type="ECO:0000256" key="4">
    <source>
        <dbReference type="ARBA" id="ARBA00023326"/>
    </source>
</evidence>
<evidence type="ECO:0000313" key="9">
    <source>
        <dbReference type="Proteomes" id="UP000054314"/>
    </source>
</evidence>
<evidence type="ECO:0000256" key="6">
    <source>
        <dbReference type="SAM" id="SignalP"/>
    </source>
</evidence>
<feature type="chain" id="PRO_5039024924" evidence="6">
    <location>
        <begin position="25"/>
        <end position="699"/>
    </location>
</feature>
<dbReference type="Pfam" id="PF08757">
    <property type="entry name" value="CotH"/>
    <property type="match status" value="1"/>
</dbReference>
<dbReference type="InterPro" id="IPR012291">
    <property type="entry name" value="CBM2_carb-bd_dom_sf"/>
</dbReference>
<keyword evidence="8" id="KW-0167">Capsid protein</keyword>
<proteinExistence type="predicted"/>
<keyword evidence="4" id="KW-0119">Carbohydrate metabolism</keyword>
<dbReference type="InterPro" id="IPR014867">
    <property type="entry name" value="Spore_coat_CotH_CotH2/3/7"/>
</dbReference>
<keyword evidence="8" id="KW-0946">Virion</keyword>
<dbReference type="Pfam" id="PF13290">
    <property type="entry name" value="CHB_HEX_C_1"/>
    <property type="match status" value="1"/>
</dbReference>
<dbReference type="Proteomes" id="UP000054314">
    <property type="component" value="Unassembled WGS sequence"/>
</dbReference>
<evidence type="ECO:0000256" key="1">
    <source>
        <dbReference type="ARBA" id="ARBA00022801"/>
    </source>
</evidence>